<dbReference type="Gene3D" id="3.30.479.30">
    <property type="entry name" value="Band 7 domain"/>
    <property type="match status" value="1"/>
</dbReference>
<name>A0A3A5M5A3_9MICC</name>
<dbReference type="Proteomes" id="UP000272560">
    <property type="component" value="Unassembled WGS sequence"/>
</dbReference>
<dbReference type="AlphaFoldDB" id="A0A3A5M5A3"/>
<dbReference type="SUPFAM" id="SSF117892">
    <property type="entry name" value="Band 7/SPFH domain"/>
    <property type="match status" value="1"/>
</dbReference>
<proteinExistence type="predicted"/>
<keyword evidence="3" id="KW-1185">Reference proteome</keyword>
<evidence type="ECO:0000313" key="2">
    <source>
        <dbReference type="EMBL" id="RJT79184.1"/>
    </source>
</evidence>
<reference evidence="2 3" key="1">
    <citation type="submission" date="2018-09" db="EMBL/GenBank/DDBJ databases">
        <title>Novel species of Arthrobacter.</title>
        <authorList>
            <person name="Liu Q."/>
            <person name="Xin Y.-H."/>
        </authorList>
    </citation>
    <scope>NUCLEOTIDE SEQUENCE [LARGE SCALE GENOMIC DNA]</scope>
    <source>
        <strain evidence="2 3">Hz2</strain>
    </source>
</reference>
<comment type="caution">
    <text evidence="2">The sequence shown here is derived from an EMBL/GenBank/DDBJ whole genome shotgun (WGS) entry which is preliminary data.</text>
</comment>
<gene>
    <name evidence="2" type="ORF">D6T63_11245</name>
</gene>
<protein>
    <submittedName>
        <fullName evidence="2">SPFH domain-containing protein</fullName>
    </submittedName>
</protein>
<dbReference type="Pfam" id="PF01145">
    <property type="entry name" value="Band_7"/>
    <property type="match status" value="1"/>
</dbReference>
<accession>A0A3A5M5A3</accession>
<feature type="domain" description="Band 7" evidence="1">
    <location>
        <begin position="32"/>
        <end position="196"/>
    </location>
</feature>
<dbReference type="EMBL" id="QZVT01000005">
    <property type="protein sequence ID" value="RJT79184.1"/>
    <property type="molecule type" value="Genomic_DNA"/>
</dbReference>
<dbReference type="RefSeq" id="WP_120149130.1">
    <property type="nucleotide sequence ID" value="NZ_QZVT01000005.1"/>
</dbReference>
<dbReference type="OrthoDB" id="3469168at2"/>
<dbReference type="InterPro" id="IPR001107">
    <property type="entry name" value="Band_7"/>
</dbReference>
<evidence type="ECO:0000259" key="1">
    <source>
        <dbReference type="Pfam" id="PF01145"/>
    </source>
</evidence>
<dbReference type="InterPro" id="IPR036013">
    <property type="entry name" value="Band_7/SPFH_dom_sf"/>
</dbReference>
<organism evidence="2 3">
    <name type="scientific">Arthrobacter cheniae</name>
    <dbReference type="NCBI Taxonomy" id="1258888"/>
    <lineage>
        <taxon>Bacteria</taxon>
        <taxon>Bacillati</taxon>
        <taxon>Actinomycetota</taxon>
        <taxon>Actinomycetes</taxon>
        <taxon>Micrococcales</taxon>
        <taxon>Micrococcaceae</taxon>
        <taxon>Arthrobacter</taxon>
    </lineage>
</organism>
<sequence>MASITRYPWISHFLGSPTGYVVHLQKGSVRHQGVGQAFWYRPANSVLSEIPVDDQELPTLFHAITRDHQDVSVQANVTYRFIDPVAVSSRLDFGLQLAGAGPAGGREQVATIIGQLCQSHAIDQIATTTLAQALERGVSQLRAVLTEALRADTRLLSTGIEILGVQVLAIRPESDVERALQTPVREQLQAEADRAVYERRAVAVERERTISENEMASQIELATRREHLVAQEGANARRAAEEKAAAGFIEAQASAERQGINSSAEANQIRLVGEAAAAREAATMAVYQGMEQATLLALALREAAGSLPDIGNLTITPDLLSGALAGLFREPAGGTVPASAAPATAGSTGK</sequence>
<evidence type="ECO:0000313" key="3">
    <source>
        <dbReference type="Proteomes" id="UP000272560"/>
    </source>
</evidence>